<evidence type="ECO:0000313" key="2">
    <source>
        <dbReference type="EMBL" id="SLN49128.1"/>
    </source>
</evidence>
<name>A0A1X6ZEP7_9RHOB</name>
<organism evidence="2 3">
    <name type="scientific">Roseovarius halotolerans</name>
    <dbReference type="NCBI Taxonomy" id="505353"/>
    <lineage>
        <taxon>Bacteria</taxon>
        <taxon>Pseudomonadati</taxon>
        <taxon>Pseudomonadota</taxon>
        <taxon>Alphaproteobacteria</taxon>
        <taxon>Rhodobacterales</taxon>
        <taxon>Roseobacteraceae</taxon>
        <taxon>Roseovarius</taxon>
    </lineage>
</organism>
<keyword evidence="3" id="KW-1185">Reference proteome</keyword>
<dbReference type="EMBL" id="FWFU01000003">
    <property type="protein sequence ID" value="SLN49128.1"/>
    <property type="molecule type" value="Genomic_DNA"/>
</dbReference>
<feature type="region of interest" description="Disordered" evidence="1">
    <location>
        <begin position="1"/>
        <end position="26"/>
    </location>
</feature>
<protein>
    <submittedName>
        <fullName evidence="2">Uncharacterized protein</fullName>
    </submittedName>
</protein>
<reference evidence="2 3" key="1">
    <citation type="submission" date="2017-03" db="EMBL/GenBank/DDBJ databases">
        <authorList>
            <person name="Afonso C.L."/>
            <person name="Miller P.J."/>
            <person name="Scott M.A."/>
            <person name="Spackman E."/>
            <person name="Goraichik I."/>
            <person name="Dimitrov K.M."/>
            <person name="Suarez D.L."/>
            <person name="Swayne D.E."/>
        </authorList>
    </citation>
    <scope>NUCLEOTIDE SEQUENCE [LARGE SCALE GENOMIC DNA]</scope>
    <source>
        <strain evidence="2 3">CECT 8110</strain>
    </source>
</reference>
<proteinExistence type="predicted"/>
<accession>A0A1X6ZEP7</accession>
<dbReference type="Proteomes" id="UP000193207">
    <property type="component" value="Unassembled WGS sequence"/>
</dbReference>
<evidence type="ECO:0000313" key="3">
    <source>
        <dbReference type="Proteomes" id="UP000193207"/>
    </source>
</evidence>
<dbReference type="AlphaFoldDB" id="A0A1X6ZEP7"/>
<evidence type="ECO:0000256" key="1">
    <source>
        <dbReference type="SAM" id="MobiDB-lite"/>
    </source>
</evidence>
<sequence length="76" mass="8149">MTRESGVRRAWRMSRSAAIQDGGGPVDTMRQAHSIIQAASKVNAPETRRDQSGQTTTIVGTETAITMSSSGSPMRQ</sequence>
<gene>
    <name evidence="2" type="ORF">ROH8110_02651</name>
</gene>